<comment type="caution">
    <text evidence="1">The sequence shown here is derived from an EMBL/GenBank/DDBJ whole genome shotgun (WGS) entry which is preliminary data.</text>
</comment>
<gene>
    <name evidence="1" type="ORF">DW228_06355</name>
</gene>
<dbReference type="Proteomes" id="UP000266644">
    <property type="component" value="Unassembled WGS sequence"/>
</dbReference>
<dbReference type="AlphaFoldDB" id="A0A396C1H0"/>
<proteinExistence type="predicted"/>
<dbReference type="EMBL" id="QRJE01000008">
    <property type="protein sequence ID" value="RHH14419.1"/>
    <property type="molecule type" value="Genomic_DNA"/>
</dbReference>
<evidence type="ECO:0000313" key="1">
    <source>
        <dbReference type="EMBL" id="RHH14419.1"/>
    </source>
</evidence>
<sequence length="76" mass="8828">MSETYKNLAKFIRENKKTMSEGIIYYDEKHDELYQIFTSSFLLNGEPCYEDGVSITVLHSNLIVEVDGVKYLVTQK</sequence>
<protein>
    <submittedName>
        <fullName evidence="1">Uncharacterized protein</fullName>
    </submittedName>
</protein>
<organism evidence="1 2">
    <name type="scientific">Bacteroides fragilis</name>
    <dbReference type="NCBI Taxonomy" id="817"/>
    <lineage>
        <taxon>Bacteria</taxon>
        <taxon>Pseudomonadati</taxon>
        <taxon>Bacteroidota</taxon>
        <taxon>Bacteroidia</taxon>
        <taxon>Bacteroidales</taxon>
        <taxon>Bacteroidaceae</taxon>
        <taxon>Bacteroides</taxon>
    </lineage>
</organism>
<reference evidence="1 2" key="1">
    <citation type="submission" date="2018-08" db="EMBL/GenBank/DDBJ databases">
        <title>A genome reference for cultivated species of the human gut microbiota.</title>
        <authorList>
            <person name="Zou Y."/>
            <person name="Xue W."/>
            <person name="Luo G."/>
        </authorList>
    </citation>
    <scope>NUCLEOTIDE SEQUENCE [LARGE SCALE GENOMIC DNA]</scope>
    <source>
        <strain evidence="1 2">AM18-6</strain>
    </source>
</reference>
<name>A0A396C1H0_BACFG</name>
<dbReference type="RefSeq" id="WP_122330067.1">
    <property type="nucleotide sequence ID" value="NZ_JAQDYY010000001.1"/>
</dbReference>
<accession>A0A396C1H0</accession>
<evidence type="ECO:0000313" key="2">
    <source>
        <dbReference type="Proteomes" id="UP000266644"/>
    </source>
</evidence>